<name>A0A8S9QRK3_BRACR</name>
<comment type="caution">
    <text evidence="1">The sequence shown here is derived from an EMBL/GenBank/DDBJ whole genome shotgun (WGS) entry which is preliminary data.</text>
</comment>
<reference evidence="1" key="1">
    <citation type="submission" date="2019-12" db="EMBL/GenBank/DDBJ databases">
        <title>Genome sequencing and annotation of Brassica cretica.</title>
        <authorList>
            <person name="Studholme D.J."/>
            <person name="Sarris P."/>
        </authorList>
    </citation>
    <scope>NUCLEOTIDE SEQUENCE</scope>
    <source>
        <strain evidence="1">PFS-109/04</strain>
        <tissue evidence="1">Leaf</tissue>
    </source>
</reference>
<sequence length="257" mass="29588">MNLCQFQLSLLILEDRSKDYHQERRIGLILNATVHGDSNLVESRGFHIIWRYGDLKEIPIWNLNGPRLASEKLLLYWDLLEEKIKDFGDLFVMERRIGLILNATVHGDSNLVESWGFHIIWRYGDLKEIPIWNLNGPRLASEKLLLYWDLLEEKIKDFGDLFVMLPLIKSGSWNKGVGSRFNFLSLCWSIRCSYSCSNGLWKWLTKWMMVWNGYWCSPVISLLDAITGMGSEVFMLGTVAGGVADVTNKQVVSIGLK</sequence>
<organism evidence="1 2">
    <name type="scientific">Brassica cretica</name>
    <name type="common">Mustard</name>
    <dbReference type="NCBI Taxonomy" id="69181"/>
    <lineage>
        <taxon>Eukaryota</taxon>
        <taxon>Viridiplantae</taxon>
        <taxon>Streptophyta</taxon>
        <taxon>Embryophyta</taxon>
        <taxon>Tracheophyta</taxon>
        <taxon>Spermatophyta</taxon>
        <taxon>Magnoliopsida</taxon>
        <taxon>eudicotyledons</taxon>
        <taxon>Gunneridae</taxon>
        <taxon>Pentapetalae</taxon>
        <taxon>rosids</taxon>
        <taxon>malvids</taxon>
        <taxon>Brassicales</taxon>
        <taxon>Brassicaceae</taxon>
        <taxon>Brassiceae</taxon>
        <taxon>Brassica</taxon>
    </lineage>
</organism>
<dbReference type="EMBL" id="QGKX02000996">
    <property type="protein sequence ID" value="KAF3554347.1"/>
    <property type="molecule type" value="Genomic_DNA"/>
</dbReference>
<evidence type="ECO:0000313" key="2">
    <source>
        <dbReference type="Proteomes" id="UP000712600"/>
    </source>
</evidence>
<accession>A0A8S9QRK3</accession>
<gene>
    <name evidence="1" type="ORF">F2Q69_00015068</name>
</gene>
<protein>
    <submittedName>
        <fullName evidence="1">Uncharacterized protein</fullName>
    </submittedName>
</protein>
<evidence type="ECO:0000313" key="1">
    <source>
        <dbReference type="EMBL" id="KAF3554347.1"/>
    </source>
</evidence>
<proteinExistence type="predicted"/>
<dbReference type="Proteomes" id="UP000712600">
    <property type="component" value="Unassembled WGS sequence"/>
</dbReference>
<dbReference type="AlphaFoldDB" id="A0A8S9QRK3"/>